<gene>
    <name evidence="1" type="ORF">F7Q99_38985</name>
</gene>
<name>A0A6N7L5J6_9ACTN</name>
<accession>A0A6N7L5J6</accession>
<reference evidence="1 2" key="1">
    <citation type="submission" date="2019-09" db="EMBL/GenBank/DDBJ databases">
        <title>Genome Sequences of Streptomyces kaniharaensis ATCC 21070.</title>
        <authorList>
            <person name="Zhu W."/>
            <person name="De Crecy-Lagard V."/>
            <person name="Richards N.G."/>
        </authorList>
    </citation>
    <scope>NUCLEOTIDE SEQUENCE [LARGE SCALE GENOMIC DNA]</scope>
    <source>
        <strain evidence="1 2">SF-557</strain>
    </source>
</reference>
<dbReference type="AlphaFoldDB" id="A0A6N7L5J6"/>
<keyword evidence="2" id="KW-1185">Reference proteome</keyword>
<evidence type="ECO:0000313" key="2">
    <source>
        <dbReference type="Proteomes" id="UP000450000"/>
    </source>
</evidence>
<proteinExistence type="predicted"/>
<comment type="caution">
    <text evidence="1">The sequence shown here is derived from an EMBL/GenBank/DDBJ whole genome shotgun (WGS) entry which is preliminary data.</text>
</comment>
<organism evidence="1 2">
    <name type="scientific">Streptomyces kaniharaensis</name>
    <dbReference type="NCBI Taxonomy" id="212423"/>
    <lineage>
        <taxon>Bacteria</taxon>
        <taxon>Bacillati</taxon>
        <taxon>Actinomycetota</taxon>
        <taxon>Actinomycetes</taxon>
        <taxon>Kitasatosporales</taxon>
        <taxon>Streptomycetaceae</taxon>
        <taxon>Streptomyces</taxon>
    </lineage>
</organism>
<evidence type="ECO:0000313" key="1">
    <source>
        <dbReference type="EMBL" id="MQS18018.1"/>
    </source>
</evidence>
<dbReference type="Proteomes" id="UP000450000">
    <property type="component" value="Unassembled WGS sequence"/>
</dbReference>
<dbReference type="RefSeq" id="WP_153472058.1">
    <property type="nucleotide sequence ID" value="NZ_WBOF01000010.1"/>
</dbReference>
<sequence>MKRTVIPFVGEQLLLFSVDDVAAEDPPVKKPAPARRRALRCLPPQAVHELLAAAESDPGPAPDRP</sequence>
<dbReference type="EMBL" id="WBOF01000010">
    <property type="protein sequence ID" value="MQS18018.1"/>
    <property type="molecule type" value="Genomic_DNA"/>
</dbReference>
<protein>
    <submittedName>
        <fullName evidence="1">Uncharacterized protein</fullName>
    </submittedName>
</protein>